<dbReference type="InterPro" id="IPR050553">
    <property type="entry name" value="Thioredoxin_ResA/DsbE_sf"/>
</dbReference>
<name>K7AES7_9ALTE</name>
<keyword evidence="4" id="KW-1185">Reference proteome</keyword>
<evidence type="ECO:0000259" key="2">
    <source>
        <dbReference type="PROSITE" id="PS51352"/>
    </source>
</evidence>
<dbReference type="EMBL" id="BAER01000074">
    <property type="protein sequence ID" value="GAC33790.1"/>
    <property type="molecule type" value="Genomic_DNA"/>
</dbReference>
<dbReference type="OrthoDB" id="9799347at2"/>
<comment type="caution">
    <text evidence="3">The sequence shown here is derived from an EMBL/GenBank/DDBJ whole genome shotgun (WGS) entry which is preliminary data.</text>
</comment>
<dbReference type="Pfam" id="PF00578">
    <property type="entry name" value="AhpC-TSA"/>
    <property type="match status" value="1"/>
</dbReference>
<dbReference type="SUPFAM" id="SSF52833">
    <property type="entry name" value="Thioredoxin-like"/>
    <property type="match status" value="1"/>
</dbReference>
<keyword evidence="1" id="KW-0676">Redox-active center</keyword>
<dbReference type="PROSITE" id="PS00194">
    <property type="entry name" value="THIOREDOXIN_1"/>
    <property type="match status" value="1"/>
</dbReference>
<dbReference type="InterPro" id="IPR000866">
    <property type="entry name" value="AhpC/TSA"/>
</dbReference>
<evidence type="ECO:0000313" key="3">
    <source>
        <dbReference type="EMBL" id="GAC33790.1"/>
    </source>
</evidence>
<dbReference type="CDD" id="cd02966">
    <property type="entry name" value="TlpA_like_family"/>
    <property type="match status" value="1"/>
</dbReference>
<sequence length="156" mass="17699">MLRKFLYLVLIVAGLLAGVFGYSVTRADFTTDDGASHQWREYEGQWVVVNYFAEWCAPCLREIPELNDFYQKNTPEVPMFAISFDDVSEEKLAQLKREFAIKFPLIAQLEQPLPMTRPNSLPATFIIGPDGTVKKQLLGEQSAASLRRAIDILKTL</sequence>
<feature type="domain" description="Thioredoxin" evidence="2">
    <location>
        <begin position="18"/>
        <end position="155"/>
    </location>
</feature>
<dbReference type="GO" id="GO:0015036">
    <property type="term" value="F:disulfide oxidoreductase activity"/>
    <property type="evidence" value="ECO:0007669"/>
    <property type="project" value="UniProtKB-ARBA"/>
</dbReference>
<dbReference type="PANTHER" id="PTHR42852">
    <property type="entry name" value="THIOL:DISULFIDE INTERCHANGE PROTEIN DSBE"/>
    <property type="match status" value="1"/>
</dbReference>
<dbReference type="PANTHER" id="PTHR42852:SF13">
    <property type="entry name" value="PROTEIN DIPZ"/>
    <property type="match status" value="1"/>
</dbReference>
<dbReference type="GO" id="GO:0016209">
    <property type="term" value="F:antioxidant activity"/>
    <property type="evidence" value="ECO:0007669"/>
    <property type="project" value="InterPro"/>
</dbReference>
<dbReference type="STRING" id="1129793.GPLA_2896"/>
<accession>K7AES7</accession>
<dbReference type="Gene3D" id="3.40.30.10">
    <property type="entry name" value="Glutaredoxin"/>
    <property type="match status" value="1"/>
</dbReference>
<dbReference type="InterPro" id="IPR036249">
    <property type="entry name" value="Thioredoxin-like_sf"/>
</dbReference>
<reference evidence="4" key="1">
    <citation type="journal article" date="2014" name="Environ. Microbiol.">
        <title>Comparative genomics of the marine bacterial genus Glaciecola reveals the high degree of genomic diversity and genomic characteristic for cold adaptation.</title>
        <authorList>
            <person name="Qin Q.L."/>
            <person name="Xie B.B."/>
            <person name="Yu Y."/>
            <person name="Shu Y.L."/>
            <person name="Rong J.C."/>
            <person name="Zhang Y.J."/>
            <person name="Zhao D.L."/>
            <person name="Chen X.L."/>
            <person name="Zhang X.Y."/>
            <person name="Chen B."/>
            <person name="Zhou B.C."/>
            <person name="Zhang Y.Z."/>
        </authorList>
    </citation>
    <scope>NUCLEOTIDE SEQUENCE [LARGE SCALE GENOMIC DNA]</scope>
    <source>
        <strain evidence="4">LMG 21857</strain>
    </source>
</reference>
<protein>
    <submittedName>
        <fullName evidence="3">Thioredoxin related protein</fullName>
    </submittedName>
</protein>
<evidence type="ECO:0000256" key="1">
    <source>
        <dbReference type="ARBA" id="ARBA00023284"/>
    </source>
</evidence>
<dbReference type="InterPro" id="IPR017937">
    <property type="entry name" value="Thioredoxin_CS"/>
</dbReference>
<dbReference type="PROSITE" id="PS51352">
    <property type="entry name" value="THIOREDOXIN_2"/>
    <property type="match status" value="1"/>
</dbReference>
<dbReference type="AlphaFoldDB" id="K7AES7"/>
<evidence type="ECO:0000313" key="4">
    <source>
        <dbReference type="Proteomes" id="UP000006322"/>
    </source>
</evidence>
<gene>
    <name evidence="3" type="ORF">GPLA_2896</name>
</gene>
<dbReference type="InterPro" id="IPR013766">
    <property type="entry name" value="Thioredoxin_domain"/>
</dbReference>
<proteinExistence type="predicted"/>
<dbReference type="RefSeq" id="WP_007105557.1">
    <property type="nucleotide sequence ID" value="NZ_BAER01000074.1"/>
</dbReference>
<dbReference type="Proteomes" id="UP000006322">
    <property type="component" value="Unassembled WGS sequence"/>
</dbReference>
<organism evidence="3 4">
    <name type="scientific">Paraglaciecola polaris LMG 21857</name>
    <dbReference type="NCBI Taxonomy" id="1129793"/>
    <lineage>
        <taxon>Bacteria</taxon>
        <taxon>Pseudomonadati</taxon>
        <taxon>Pseudomonadota</taxon>
        <taxon>Gammaproteobacteria</taxon>
        <taxon>Alteromonadales</taxon>
        <taxon>Alteromonadaceae</taxon>
        <taxon>Paraglaciecola</taxon>
    </lineage>
</organism>